<comment type="caution">
    <text evidence="1">The sequence shown here is derived from an EMBL/GenBank/DDBJ whole genome shotgun (WGS) entry which is preliminary data.</text>
</comment>
<reference evidence="1 2" key="1">
    <citation type="submission" date="2018-05" db="EMBL/GenBank/DDBJ databases">
        <title>Antimicrobial susceptibility testing and genomic analysis of Arcobacter skirrowii strains and one Arcobacter butzleri isolated from German poultry farms.</title>
        <authorList>
            <person name="Haenel I."/>
            <person name="Hotzel H."/>
            <person name="Tomaso H."/>
            <person name="Busch A."/>
        </authorList>
    </citation>
    <scope>NUCLEOTIDE SEQUENCE [LARGE SCALE GENOMIC DNA]</scope>
    <source>
        <strain evidence="2">v</strain>
    </source>
</reference>
<sequence>MIYKEFEHLLELSGLSKKEFSTIVDMNYTSITNWSKSNKVPIWVKSWLENYIKAKSYEDIKNKIFEIEKL</sequence>
<dbReference type="RefSeq" id="WP_066429267.1">
    <property type="nucleotide sequence ID" value="NZ_JAUQUG010000093.1"/>
</dbReference>
<accession>A0A2U2BZE4</accession>
<dbReference type="EMBL" id="QEYI01000007">
    <property type="protein sequence ID" value="PWE20437.1"/>
    <property type="molecule type" value="Genomic_DNA"/>
</dbReference>
<dbReference type="KEGG" id="ask:EI285_03655"/>
<evidence type="ECO:0000313" key="2">
    <source>
        <dbReference type="Proteomes" id="UP000245014"/>
    </source>
</evidence>
<organism evidence="1 2">
    <name type="scientific">Aliarcobacter skirrowii</name>
    <dbReference type="NCBI Taxonomy" id="28200"/>
    <lineage>
        <taxon>Bacteria</taxon>
        <taxon>Pseudomonadati</taxon>
        <taxon>Campylobacterota</taxon>
        <taxon>Epsilonproteobacteria</taxon>
        <taxon>Campylobacterales</taxon>
        <taxon>Arcobacteraceae</taxon>
        <taxon>Aliarcobacter</taxon>
    </lineage>
</organism>
<dbReference type="Proteomes" id="UP000245014">
    <property type="component" value="Unassembled WGS sequence"/>
</dbReference>
<dbReference type="AlphaFoldDB" id="A0A2U2BZE4"/>
<evidence type="ECO:0000313" key="1">
    <source>
        <dbReference type="EMBL" id="PWE20437.1"/>
    </source>
</evidence>
<protein>
    <submittedName>
        <fullName evidence="1">Acyl carrier protein</fullName>
    </submittedName>
</protein>
<proteinExistence type="predicted"/>
<gene>
    <name evidence="1" type="ORF">DF188_08180</name>
</gene>
<name>A0A2U2BZE4_9BACT</name>
<dbReference type="GeneID" id="61750520"/>